<dbReference type="FunFam" id="3.40.50.1970:FF:000007">
    <property type="entry name" value="Pentafunctional AROM polypeptide"/>
    <property type="match status" value="1"/>
</dbReference>
<gene>
    <name evidence="22" type="primary">aroB</name>
    <name evidence="22" type="ORF">CLOTH_01210</name>
</gene>
<feature type="domain" description="3-dehydroquinate synthase C-terminal" evidence="21">
    <location>
        <begin position="167"/>
        <end position="307"/>
    </location>
</feature>
<proteinExistence type="inferred from homology"/>
<evidence type="ECO:0000256" key="9">
    <source>
        <dbReference type="ARBA" id="ARBA00017684"/>
    </source>
</evidence>
<feature type="domain" description="3-dehydroquinate synthase N-terminal" evidence="20">
    <location>
        <begin position="55"/>
        <end position="164"/>
    </location>
</feature>
<evidence type="ECO:0000256" key="16">
    <source>
        <dbReference type="ARBA" id="ARBA00023141"/>
    </source>
</evidence>
<evidence type="ECO:0000256" key="5">
    <source>
        <dbReference type="ARBA" id="ARBA00004496"/>
    </source>
</evidence>
<sequence length="345" mass="39408">MEKQIIVHIENNFDNLVLKNNYDKILIITDENVKKIYIDSVLKKLSNHKTYIYSLIPGEESKSLKVYSDIFEYAISSGLTRKSLVISLGGGVVGDIGGFVASTYMRGIDLVHCPTTLLAQVDSSIGGKTGINIGNYKNVMGTFYNPIYIYSNISTLKTLKREDFIGGMSEVIKYGLIWDYDFISFIEYNKEKILNLDIDILKEVVKKCADIKIKVVKEDERENGIRKILNLGHSFGHGLEKIGKLSHGYAVSIGTNMAFKLALRRELIDSEYYYKLLDVYKYFNLPTTFKDIDEKEILDIMKKDKKNSFSKYNLILPIDYGKVDVFDDVTEEEILITIKEVKNEL</sequence>
<comment type="cofactor">
    <cofactor evidence="3">
        <name>Co(2+)</name>
        <dbReference type="ChEBI" id="CHEBI:48828"/>
    </cofactor>
</comment>
<reference evidence="22 23" key="1">
    <citation type="submission" date="2017-03" db="EMBL/GenBank/DDBJ databases">
        <title>Genome sequence of Clostridium thermoalcaliphilum DSM 7309.</title>
        <authorList>
            <person name="Poehlein A."/>
            <person name="Daniel R."/>
        </authorList>
    </citation>
    <scope>NUCLEOTIDE SEQUENCE [LARGE SCALE GENOMIC DNA]</scope>
    <source>
        <strain evidence="22 23">DSM 7309</strain>
    </source>
</reference>
<dbReference type="RefSeq" id="WP_079410172.1">
    <property type="nucleotide sequence ID" value="NZ_MZGW01000001.1"/>
</dbReference>
<evidence type="ECO:0000256" key="17">
    <source>
        <dbReference type="ARBA" id="ARBA00023239"/>
    </source>
</evidence>
<evidence type="ECO:0000256" key="2">
    <source>
        <dbReference type="ARBA" id="ARBA00001911"/>
    </source>
</evidence>
<keyword evidence="12" id="KW-0479">Metal-binding</keyword>
<keyword evidence="15" id="KW-0520">NAD</keyword>
<dbReference type="Pfam" id="PF24621">
    <property type="entry name" value="DHQS_C"/>
    <property type="match status" value="1"/>
</dbReference>
<dbReference type="EC" id="4.2.3.4" evidence="8 19"/>
<comment type="cofactor">
    <cofactor evidence="2">
        <name>NAD(+)</name>
        <dbReference type="ChEBI" id="CHEBI:57540"/>
    </cofactor>
</comment>
<dbReference type="CDD" id="cd08195">
    <property type="entry name" value="DHQS"/>
    <property type="match status" value="1"/>
</dbReference>
<accession>A0A1V4IA78</accession>
<dbReference type="Gene3D" id="1.20.1090.10">
    <property type="entry name" value="Dehydroquinate synthase-like - alpha domain"/>
    <property type="match status" value="1"/>
</dbReference>
<protein>
    <recommendedName>
        <fullName evidence="9 19">3-dehydroquinate synthase</fullName>
        <ecNumber evidence="8 19">4.2.3.4</ecNumber>
    </recommendedName>
</protein>
<dbReference type="OrthoDB" id="9806583at2"/>
<dbReference type="PIRSF" id="PIRSF001455">
    <property type="entry name" value="DHQ_synth"/>
    <property type="match status" value="1"/>
</dbReference>
<evidence type="ECO:0000313" key="22">
    <source>
        <dbReference type="EMBL" id="OPJ56839.1"/>
    </source>
</evidence>
<dbReference type="InterPro" id="IPR050071">
    <property type="entry name" value="Dehydroquinate_synthase"/>
</dbReference>
<evidence type="ECO:0000313" key="23">
    <source>
        <dbReference type="Proteomes" id="UP000190140"/>
    </source>
</evidence>
<evidence type="ECO:0000256" key="6">
    <source>
        <dbReference type="ARBA" id="ARBA00004661"/>
    </source>
</evidence>
<keyword evidence="23" id="KW-1185">Reference proteome</keyword>
<dbReference type="GO" id="GO:0046872">
    <property type="term" value="F:metal ion binding"/>
    <property type="evidence" value="ECO:0007669"/>
    <property type="project" value="UniProtKB-KW"/>
</dbReference>
<dbReference type="InterPro" id="IPR016037">
    <property type="entry name" value="DHQ_synth_AroB"/>
</dbReference>
<keyword evidence="13" id="KW-0547">Nucleotide-binding</keyword>
<evidence type="ECO:0000256" key="15">
    <source>
        <dbReference type="ARBA" id="ARBA00023027"/>
    </source>
</evidence>
<dbReference type="InterPro" id="IPR030963">
    <property type="entry name" value="DHQ_synth_fam"/>
</dbReference>
<evidence type="ECO:0000256" key="18">
    <source>
        <dbReference type="ARBA" id="ARBA00023285"/>
    </source>
</evidence>
<comment type="pathway">
    <text evidence="6">Metabolic intermediate biosynthesis; chorismate biosynthesis; chorismate from D-erythrose 4-phosphate and phosphoenolpyruvate: step 2/7.</text>
</comment>
<evidence type="ECO:0000256" key="10">
    <source>
        <dbReference type="ARBA" id="ARBA00022490"/>
    </source>
</evidence>
<dbReference type="GO" id="GO:0008652">
    <property type="term" value="P:amino acid biosynthetic process"/>
    <property type="evidence" value="ECO:0007669"/>
    <property type="project" value="UniProtKB-KW"/>
</dbReference>
<evidence type="ECO:0000259" key="20">
    <source>
        <dbReference type="Pfam" id="PF01761"/>
    </source>
</evidence>
<keyword evidence="17 22" id="KW-0456">Lyase</keyword>
<organism evidence="22 23">
    <name type="scientific">Alkalithermobacter paradoxus</name>
    <dbReference type="NCBI Taxonomy" id="29349"/>
    <lineage>
        <taxon>Bacteria</taxon>
        <taxon>Bacillati</taxon>
        <taxon>Bacillota</taxon>
        <taxon>Clostridia</taxon>
        <taxon>Peptostreptococcales</taxon>
        <taxon>Tepidibacteraceae</taxon>
        <taxon>Alkalithermobacter</taxon>
    </lineage>
</organism>
<keyword evidence="10" id="KW-0963">Cytoplasm</keyword>
<evidence type="ECO:0000256" key="1">
    <source>
        <dbReference type="ARBA" id="ARBA00001393"/>
    </source>
</evidence>
<dbReference type="PANTHER" id="PTHR43622">
    <property type="entry name" value="3-DEHYDROQUINATE SYNTHASE"/>
    <property type="match status" value="1"/>
</dbReference>
<evidence type="ECO:0000256" key="3">
    <source>
        <dbReference type="ARBA" id="ARBA00001941"/>
    </source>
</evidence>
<keyword evidence="11" id="KW-0028">Amino-acid biosynthesis</keyword>
<dbReference type="Proteomes" id="UP000190140">
    <property type="component" value="Unassembled WGS sequence"/>
</dbReference>
<dbReference type="Gene3D" id="3.40.50.1970">
    <property type="match status" value="1"/>
</dbReference>
<dbReference type="GO" id="GO:0000166">
    <property type="term" value="F:nucleotide binding"/>
    <property type="evidence" value="ECO:0007669"/>
    <property type="project" value="UniProtKB-KW"/>
</dbReference>
<dbReference type="PANTHER" id="PTHR43622:SF7">
    <property type="entry name" value="3-DEHYDROQUINATE SYNTHASE, CHLOROPLASTIC"/>
    <property type="match status" value="1"/>
</dbReference>
<evidence type="ECO:0000256" key="13">
    <source>
        <dbReference type="ARBA" id="ARBA00022741"/>
    </source>
</evidence>
<keyword evidence="18" id="KW-0170">Cobalt</keyword>
<dbReference type="Pfam" id="PF01761">
    <property type="entry name" value="DHQ_synthase"/>
    <property type="match status" value="1"/>
</dbReference>
<dbReference type="GO" id="GO:0009073">
    <property type="term" value="P:aromatic amino acid family biosynthetic process"/>
    <property type="evidence" value="ECO:0007669"/>
    <property type="project" value="UniProtKB-KW"/>
</dbReference>
<evidence type="ECO:0000256" key="7">
    <source>
        <dbReference type="ARBA" id="ARBA00005412"/>
    </source>
</evidence>
<dbReference type="GO" id="GO:0009423">
    <property type="term" value="P:chorismate biosynthetic process"/>
    <property type="evidence" value="ECO:0007669"/>
    <property type="project" value="UniProtKB-UniRule"/>
</dbReference>
<evidence type="ECO:0000256" key="11">
    <source>
        <dbReference type="ARBA" id="ARBA00022605"/>
    </source>
</evidence>
<evidence type="ECO:0000256" key="19">
    <source>
        <dbReference type="NCBIfam" id="TIGR01357"/>
    </source>
</evidence>
<comment type="caution">
    <text evidence="22">The sequence shown here is derived from an EMBL/GenBank/DDBJ whole genome shotgun (WGS) entry which is preliminary data.</text>
</comment>
<dbReference type="InterPro" id="IPR056179">
    <property type="entry name" value="DHQS_C"/>
</dbReference>
<evidence type="ECO:0000256" key="12">
    <source>
        <dbReference type="ARBA" id="ARBA00022723"/>
    </source>
</evidence>
<comment type="subcellular location">
    <subcellularLocation>
        <location evidence="5">Cytoplasm</location>
    </subcellularLocation>
</comment>
<comment type="catalytic activity">
    <reaction evidence="1">
        <text>7-phospho-2-dehydro-3-deoxy-D-arabino-heptonate = 3-dehydroquinate + phosphate</text>
        <dbReference type="Rhea" id="RHEA:21968"/>
        <dbReference type="ChEBI" id="CHEBI:32364"/>
        <dbReference type="ChEBI" id="CHEBI:43474"/>
        <dbReference type="ChEBI" id="CHEBI:58394"/>
        <dbReference type="EC" id="4.2.3.4"/>
    </reaction>
</comment>
<evidence type="ECO:0000256" key="8">
    <source>
        <dbReference type="ARBA" id="ARBA00013031"/>
    </source>
</evidence>
<comment type="similarity">
    <text evidence="7">Belongs to the sugar phosphate cyclases superfamily. Dehydroquinate synthase family.</text>
</comment>
<keyword evidence="16" id="KW-0057">Aromatic amino acid biosynthesis</keyword>
<comment type="cofactor">
    <cofactor evidence="4">
        <name>Zn(2+)</name>
        <dbReference type="ChEBI" id="CHEBI:29105"/>
    </cofactor>
</comment>
<evidence type="ECO:0000259" key="21">
    <source>
        <dbReference type="Pfam" id="PF24621"/>
    </source>
</evidence>
<dbReference type="NCBIfam" id="TIGR01357">
    <property type="entry name" value="aroB"/>
    <property type="match status" value="1"/>
</dbReference>
<evidence type="ECO:0000256" key="4">
    <source>
        <dbReference type="ARBA" id="ARBA00001947"/>
    </source>
</evidence>
<dbReference type="STRING" id="29349.CLOTH_01210"/>
<dbReference type="SUPFAM" id="SSF56796">
    <property type="entry name" value="Dehydroquinate synthase-like"/>
    <property type="match status" value="1"/>
</dbReference>
<dbReference type="AlphaFoldDB" id="A0A1V4IA78"/>
<dbReference type="GO" id="GO:0003856">
    <property type="term" value="F:3-dehydroquinate synthase activity"/>
    <property type="evidence" value="ECO:0007669"/>
    <property type="project" value="UniProtKB-UniRule"/>
</dbReference>
<name>A0A1V4IA78_9FIRM</name>
<dbReference type="GO" id="GO:0005737">
    <property type="term" value="C:cytoplasm"/>
    <property type="evidence" value="ECO:0007669"/>
    <property type="project" value="UniProtKB-SubCell"/>
</dbReference>
<evidence type="ECO:0000256" key="14">
    <source>
        <dbReference type="ARBA" id="ARBA00022833"/>
    </source>
</evidence>
<dbReference type="InterPro" id="IPR030960">
    <property type="entry name" value="DHQS/DOIS_N"/>
</dbReference>
<keyword evidence="14" id="KW-0862">Zinc</keyword>
<dbReference type="EMBL" id="MZGW01000001">
    <property type="protein sequence ID" value="OPJ56839.1"/>
    <property type="molecule type" value="Genomic_DNA"/>
</dbReference>